<sequence length="116" mass="13249">MLRGHRPSLEEDSVFWRQGRNGQFRVKEAYSLLTNSNDTGFPSRSIWVARVPTKVAFFAWEATWEKREIYPALVLFPAETKNALSYEGDMAVTDVIKFIAGHGSNSHHLMGDNVQY</sequence>
<dbReference type="Pfam" id="PF13966">
    <property type="entry name" value="zf-RVT"/>
    <property type="match status" value="1"/>
</dbReference>
<evidence type="ECO:0000259" key="1">
    <source>
        <dbReference type="Pfam" id="PF13966"/>
    </source>
</evidence>
<comment type="caution">
    <text evidence="2">The sequence shown here is derived from an EMBL/GenBank/DDBJ whole genome shotgun (WGS) entry which is preliminary data.</text>
</comment>
<reference evidence="2 3" key="1">
    <citation type="journal article" date="2018" name="PLoS Genet.">
        <title>Population sequencing reveals clonal diversity and ancestral inbreeding in the grapevine cultivar Chardonnay.</title>
        <authorList>
            <person name="Roach M.J."/>
            <person name="Johnson D.L."/>
            <person name="Bohlmann J."/>
            <person name="van Vuuren H.J."/>
            <person name="Jones S.J."/>
            <person name="Pretorius I.S."/>
            <person name="Schmidt S.A."/>
            <person name="Borneman A.R."/>
        </authorList>
    </citation>
    <scope>NUCLEOTIDE SEQUENCE [LARGE SCALE GENOMIC DNA]</scope>
    <source>
        <strain evidence="3">cv. Chardonnay</strain>
        <tissue evidence="2">Leaf</tissue>
    </source>
</reference>
<dbReference type="InterPro" id="IPR026960">
    <property type="entry name" value="RVT-Znf"/>
</dbReference>
<organism evidence="2 3">
    <name type="scientific">Vitis vinifera</name>
    <name type="common">Grape</name>
    <dbReference type="NCBI Taxonomy" id="29760"/>
    <lineage>
        <taxon>Eukaryota</taxon>
        <taxon>Viridiplantae</taxon>
        <taxon>Streptophyta</taxon>
        <taxon>Embryophyta</taxon>
        <taxon>Tracheophyta</taxon>
        <taxon>Spermatophyta</taxon>
        <taxon>Magnoliopsida</taxon>
        <taxon>eudicotyledons</taxon>
        <taxon>Gunneridae</taxon>
        <taxon>Pentapetalae</taxon>
        <taxon>rosids</taxon>
        <taxon>Vitales</taxon>
        <taxon>Vitaceae</taxon>
        <taxon>Viteae</taxon>
        <taxon>Vitis</taxon>
    </lineage>
</organism>
<dbReference type="Proteomes" id="UP000288805">
    <property type="component" value="Unassembled WGS sequence"/>
</dbReference>
<accession>A0A438FIA9</accession>
<name>A0A438FIA9_VITVI</name>
<gene>
    <name evidence="2" type="ORF">CK203_101036</name>
</gene>
<proteinExistence type="predicted"/>
<evidence type="ECO:0000313" key="2">
    <source>
        <dbReference type="EMBL" id="RVW59691.1"/>
    </source>
</evidence>
<dbReference type="AlphaFoldDB" id="A0A438FIA9"/>
<dbReference type="EMBL" id="QGNW01000881">
    <property type="protein sequence ID" value="RVW59691.1"/>
    <property type="molecule type" value="Genomic_DNA"/>
</dbReference>
<evidence type="ECO:0000313" key="3">
    <source>
        <dbReference type="Proteomes" id="UP000288805"/>
    </source>
</evidence>
<feature type="domain" description="Reverse transcriptase zinc-binding" evidence="1">
    <location>
        <begin position="24"/>
        <end position="70"/>
    </location>
</feature>
<protein>
    <recommendedName>
        <fullName evidence="1">Reverse transcriptase zinc-binding domain-containing protein</fullName>
    </recommendedName>
</protein>